<dbReference type="PANTHER" id="PTHR21240">
    <property type="entry name" value="2-AMINO-3-CARBOXYLMUCONATE-6-SEMIALDEHYDE DECARBOXYLASE"/>
    <property type="match status" value="1"/>
</dbReference>
<keyword evidence="3 8" id="KW-0210">Decarboxylase</keyword>
<dbReference type="Proteomes" id="UP000313359">
    <property type="component" value="Unassembled WGS sequence"/>
</dbReference>
<protein>
    <recommendedName>
        <fullName evidence="7">6-methylsalicylate decarboxylase</fullName>
        <ecNumber evidence="7">4.1.1.52</ecNumber>
    </recommendedName>
</protein>
<evidence type="ECO:0000256" key="5">
    <source>
        <dbReference type="ARBA" id="ARBA00023239"/>
    </source>
</evidence>
<evidence type="ECO:0000256" key="8">
    <source>
        <dbReference type="RuleBase" id="RU366045"/>
    </source>
</evidence>
<accession>A0A5C2SU85</accession>
<evidence type="ECO:0000256" key="2">
    <source>
        <dbReference type="ARBA" id="ARBA00022723"/>
    </source>
</evidence>
<dbReference type="EMBL" id="ML122250">
    <property type="protein sequence ID" value="RPD67200.1"/>
    <property type="molecule type" value="Genomic_DNA"/>
</dbReference>
<dbReference type="STRING" id="1328759.A0A5C2SU85"/>
<dbReference type="InterPro" id="IPR032465">
    <property type="entry name" value="ACMSD"/>
</dbReference>
<keyword evidence="4" id="KW-0862">Zinc</keyword>
<dbReference type="InterPro" id="IPR006680">
    <property type="entry name" value="Amidohydro-rel"/>
</dbReference>
<keyword evidence="2" id="KW-0479">Metal-binding</keyword>
<evidence type="ECO:0000259" key="10">
    <source>
        <dbReference type="Pfam" id="PF04909"/>
    </source>
</evidence>
<dbReference type="GO" id="GO:0005829">
    <property type="term" value="C:cytosol"/>
    <property type="evidence" value="ECO:0007669"/>
    <property type="project" value="TreeGrafter"/>
</dbReference>
<dbReference type="OrthoDB" id="2832284at2759"/>
<evidence type="ECO:0000313" key="12">
    <source>
        <dbReference type="Proteomes" id="UP000313359"/>
    </source>
</evidence>
<evidence type="ECO:0000256" key="7">
    <source>
        <dbReference type="ARBA" id="ARBA00038889"/>
    </source>
</evidence>
<evidence type="ECO:0000256" key="3">
    <source>
        <dbReference type="ARBA" id="ARBA00022793"/>
    </source>
</evidence>
<name>A0A5C2SU85_9APHY</name>
<dbReference type="Gene3D" id="3.20.20.140">
    <property type="entry name" value="Metal-dependent hydrolases"/>
    <property type="match status" value="1"/>
</dbReference>
<evidence type="ECO:0000256" key="1">
    <source>
        <dbReference type="ARBA" id="ARBA00005871"/>
    </source>
</evidence>
<comment type="catalytic activity">
    <reaction evidence="6">
        <text>6-methylsalicylate + H(+) = 3-methylphenol + CO2</text>
        <dbReference type="Rhea" id="RHEA:23112"/>
        <dbReference type="ChEBI" id="CHEBI:15378"/>
        <dbReference type="ChEBI" id="CHEBI:16526"/>
        <dbReference type="ChEBI" id="CHEBI:17231"/>
        <dbReference type="ChEBI" id="CHEBI:36658"/>
        <dbReference type="EC" id="4.1.1.52"/>
    </reaction>
    <physiologicalReaction direction="left-to-right" evidence="6">
        <dbReference type="Rhea" id="RHEA:23113"/>
    </physiologicalReaction>
</comment>
<feature type="domain" description="Amidohydrolase-related" evidence="10">
    <location>
        <begin position="2"/>
        <end position="282"/>
    </location>
</feature>
<evidence type="ECO:0000256" key="9">
    <source>
        <dbReference type="SAM" id="MobiDB-lite"/>
    </source>
</evidence>
<organism evidence="11 12">
    <name type="scientific">Lentinus tigrinus ALCF2SS1-6</name>
    <dbReference type="NCBI Taxonomy" id="1328759"/>
    <lineage>
        <taxon>Eukaryota</taxon>
        <taxon>Fungi</taxon>
        <taxon>Dikarya</taxon>
        <taxon>Basidiomycota</taxon>
        <taxon>Agaricomycotina</taxon>
        <taxon>Agaricomycetes</taxon>
        <taxon>Polyporales</taxon>
        <taxon>Polyporaceae</taxon>
        <taxon>Lentinus</taxon>
    </lineage>
</organism>
<proteinExistence type="inferred from homology"/>
<dbReference type="GO" id="GO:0016787">
    <property type="term" value="F:hydrolase activity"/>
    <property type="evidence" value="ECO:0007669"/>
    <property type="project" value="InterPro"/>
</dbReference>
<dbReference type="GO" id="GO:0047596">
    <property type="term" value="F:6-methylsalicylate decarboxylase activity"/>
    <property type="evidence" value="ECO:0007669"/>
    <property type="project" value="UniProtKB-EC"/>
</dbReference>
<sequence>RIDIHHHIFPASLGKAALSVKMGWETPKENLPWSPEVSLRAMGKLLVKTAVLSLPAGVPAGPISEANRAQAREFNQYASRICADHPGRFAFFACVPNLLDAKGNWPSMTFALNELGACGVALSSSYGERADARYIGDDVFDPVWEELDKRSAVVFLHGAQIPSSTPYPHPFLGIPVVEVPNETFKAAAHLVVTGKKRRFPNIKIILAHLGGSTPFLAARVAALSRHMGCLLTHEEILEDFKSFYFDTALSSEETTLTAMKNFVSPDRILFGTDFPGTERLGYYSCSPVPPFNHLCDLHSRQHRDCGVVHPERRRVLRERSRPTGTDHARERGSAAVSMMPPTFTDIG</sequence>
<feature type="non-terminal residue" evidence="11">
    <location>
        <position position="1"/>
    </location>
</feature>
<feature type="region of interest" description="Disordered" evidence="9">
    <location>
        <begin position="316"/>
        <end position="347"/>
    </location>
</feature>
<gene>
    <name evidence="11" type="ORF">L227DRAFT_492019</name>
</gene>
<dbReference type="Pfam" id="PF04909">
    <property type="entry name" value="Amidohydro_2"/>
    <property type="match status" value="1"/>
</dbReference>
<dbReference type="PANTHER" id="PTHR21240:SF29">
    <property type="entry name" value="AMIDOHYDROLASE-RELATED DOMAIN-CONTAINING PROTEIN"/>
    <property type="match status" value="1"/>
</dbReference>
<keyword evidence="12" id="KW-1185">Reference proteome</keyword>
<dbReference type="GO" id="GO:0019748">
    <property type="term" value="P:secondary metabolic process"/>
    <property type="evidence" value="ECO:0007669"/>
    <property type="project" value="TreeGrafter"/>
</dbReference>
<dbReference type="GO" id="GO:0046872">
    <property type="term" value="F:metal ion binding"/>
    <property type="evidence" value="ECO:0007669"/>
    <property type="project" value="UniProtKB-KW"/>
</dbReference>
<dbReference type="SUPFAM" id="SSF51556">
    <property type="entry name" value="Metallo-dependent hydrolases"/>
    <property type="match status" value="1"/>
</dbReference>
<evidence type="ECO:0000256" key="6">
    <source>
        <dbReference type="ARBA" id="ARBA00036832"/>
    </source>
</evidence>
<dbReference type="EC" id="4.1.1.52" evidence="7"/>
<reference evidence="11" key="1">
    <citation type="journal article" date="2018" name="Genome Biol. Evol.">
        <title>Genomics and development of Lentinus tigrinus, a white-rot wood-decaying mushroom with dimorphic fruiting bodies.</title>
        <authorList>
            <person name="Wu B."/>
            <person name="Xu Z."/>
            <person name="Knudson A."/>
            <person name="Carlson A."/>
            <person name="Chen N."/>
            <person name="Kovaka S."/>
            <person name="LaButti K."/>
            <person name="Lipzen A."/>
            <person name="Pennachio C."/>
            <person name="Riley R."/>
            <person name="Schakwitz W."/>
            <person name="Umezawa K."/>
            <person name="Ohm R.A."/>
            <person name="Grigoriev I.V."/>
            <person name="Nagy L.G."/>
            <person name="Gibbons J."/>
            <person name="Hibbett D."/>
        </authorList>
    </citation>
    <scope>NUCLEOTIDE SEQUENCE [LARGE SCALE GENOMIC DNA]</scope>
    <source>
        <strain evidence="11">ALCF2SS1-6</strain>
    </source>
</reference>
<dbReference type="AlphaFoldDB" id="A0A5C2SU85"/>
<comment type="similarity">
    <text evidence="1">Belongs to the metallo-dependent hydrolases superfamily. ACMSD family.</text>
</comment>
<evidence type="ECO:0000313" key="11">
    <source>
        <dbReference type="EMBL" id="RPD67200.1"/>
    </source>
</evidence>
<keyword evidence="5 8" id="KW-0456">Lyase</keyword>
<feature type="compositionally biased region" description="Basic and acidic residues" evidence="9">
    <location>
        <begin position="317"/>
        <end position="332"/>
    </location>
</feature>
<evidence type="ECO:0000256" key="4">
    <source>
        <dbReference type="ARBA" id="ARBA00022833"/>
    </source>
</evidence>
<dbReference type="InterPro" id="IPR032466">
    <property type="entry name" value="Metal_Hydrolase"/>
</dbReference>